<evidence type="ECO:0000256" key="6">
    <source>
        <dbReference type="ARBA" id="ARBA00023136"/>
    </source>
</evidence>
<evidence type="ECO:0000256" key="1">
    <source>
        <dbReference type="ARBA" id="ARBA00004651"/>
    </source>
</evidence>
<dbReference type="GO" id="GO:0071916">
    <property type="term" value="F:dipeptide transmembrane transporter activity"/>
    <property type="evidence" value="ECO:0007669"/>
    <property type="project" value="TreeGrafter"/>
</dbReference>
<feature type="transmembrane region" description="Helical" evidence="7">
    <location>
        <begin position="262"/>
        <end position="289"/>
    </location>
</feature>
<accession>A0A411YF58</accession>
<feature type="transmembrane region" description="Helical" evidence="7">
    <location>
        <begin position="108"/>
        <end position="129"/>
    </location>
</feature>
<feature type="transmembrane region" description="Helical" evidence="7">
    <location>
        <begin position="205"/>
        <end position="224"/>
    </location>
</feature>
<dbReference type="OrthoDB" id="9778910at2"/>
<keyword evidence="2 7" id="KW-0813">Transport</keyword>
<evidence type="ECO:0000313" key="10">
    <source>
        <dbReference type="Proteomes" id="UP000291469"/>
    </source>
</evidence>
<proteinExistence type="inferred from homology"/>
<comment type="subcellular location">
    <subcellularLocation>
        <location evidence="1 7">Cell membrane</location>
        <topology evidence="1 7">Multi-pass membrane protein</topology>
    </subcellularLocation>
</comment>
<gene>
    <name evidence="9" type="ORF">ER308_10010</name>
</gene>
<evidence type="ECO:0000313" key="9">
    <source>
        <dbReference type="EMBL" id="QBI19858.1"/>
    </source>
</evidence>
<evidence type="ECO:0000256" key="4">
    <source>
        <dbReference type="ARBA" id="ARBA00022692"/>
    </source>
</evidence>
<dbReference type="SUPFAM" id="SSF161098">
    <property type="entry name" value="MetI-like"/>
    <property type="match status" value="1"/>
</dbReference>
<keyword evidence="6 7" id="KW-0472">Membrane</keyword>
<evidence type="ECO:0000256" key="3">
    <source>
        <dbReference type="ARBA" id="ARBA00022475"/>
    </source>
</evidence>
<dbReference type="KEGG" id="erz:ER308_10010"/>
<dbReference type="InterPro" id="IPR045621">
    <property type="entry name" value="BPD_transp_1_N"/>
</dbReference>
<dbReference type="GO" id="GO:0005886">
    <property type="term" value="C:plasma membrane"/>
    <property type="evidence" value="ECO:0007669"/>
    <property type="project" value="UniProtKB-SubCell"/>
</dbReference>
<feature type="transmembrane region" description="Helical" evidence="7">
    <location>
        <begin position="309"/>
        <end position="335"/>
    </location>
</feature>
<dbReference type="Proteomes" id="UP000291469">
    <property type="component" value="Chromosome"/>
</dbReference>
<dbReference type="PANTHER" id="PTHR43163">
    <property type="entry name" value="DIPEPTIDE TRANSPORT SYSTEM PERMEASE PROTEIN DPPB-RELATED"/>
    <property type="match status" value="1"/>
</dbReference>
<organism evidence="9 10">
    <name type="scientific">Egibacter rhizosphaerae</name>
    <dbReference type="NCBI Taxonomy" id="1670831"/>
    <lineage>
        <taxon>Bacteria</taxon>
        <taxon>Bacillati</taxon>
        <taxon>Actinomycetota</taxon>
        <taxon>Nitriliruptoria</taxon>
        <taxon>Egibacterales</taxon>
        <taxon>Egibacteraceae</taxon>
        <taxon>Egibacter</taxon>
    </lineage>
</organism>
<feature type="transmembrane region" description="Helical" evidence="7">
    <location>
        <begin position="141"/>
        <end position="162"/>
    </location>
</feature>
<keyword evidence="5 7" id="KW-1133">Transmembrane helix</keyword>
<reference evidence="9 10" key="1">
    <citation type="submission" date="2019-01" db="EMBL/GenBank/DDBJ databases">
        <title>Egibacter rhizosphaerae EGI 80759T.</title>
        <authorList>
            <person name="Chen D.-D."/>
            <person name="Tian Y."/>
            <person name="Jiao J.-Y."/>
            <person name="Zhang X.-T."/>
            <person name="Zhang Y.-G."/>
            <person name="Zhang Y."/>
            <person name="Xiao M."/>
            <person name="Shu W.-S."/>
            <person name="Li W.-J."/>
        </authorList>
    </citation>
    <scope>NUCLEOTIDE SEQUENCE [LARGE SCALE GENOMIC DNA]</scope>
    <source>
        <strain evidence="9 10">EGI 80759</strain>
    </source>
</reference>
<dbReference type="RefSeq" id="WP_131154855.1">
    <property type="nucleotide sequence ID" value="NZ_CP036402.1"/>
</dbReference>
<dbReference type="Pfam" id="PF00528">
    <property type="entry name" value="BPD_transp_1"/>
    <property type="match status" value="1"/>
</dbReference>
<evidence type="ECO:0000256" key="2">
    <source>
        <dbReference type="ARBA" id="ARBA00022448"/>
    </source>
</evidence>
<dbReference type="AlphaFoldDB" id="A0A411YF58"/>
<keyword evidence="4 7" id="KW-0812">Transmembrane</keyword>
<protein>
    <submittedName>
        <fullName evidence="9">ABC transporter permease</fullName>
    </submittedName>
</protein>
<dbReference type="CDD" id="cd06261">
    <property type="entry name" value="TM_PBP2"/>
    <property type="match status" value="1"/>
</dbReference>
<comment type="similarity">
    <text evidence="7">Belongs to the binding-protein-dependent transport system permease family.</text>
</comment>
<dbReference type="Gene3D" id="1.10.3720.10">
    <property type="entry name" value="MetI-like"/>
    <property type="match status" value="1"/>
</dbReference>
<keyword evidence="3" id="KW-1003">Cell membrane</keyword>
<sequence>MTGAALWRFVARRLAAAVLLAVGATLVSFLLTQVVPGDPISANLSEQALENPEAVAAFEERYGLDQPLPVQYGRYLTNVLQGDLGESQQSRRPVTEDLADFVPATMELALTAIVIAVLLGVAFGTIAAVRAGRSIDQFLRVVSLLGLSMPPFWLALVAVYLFNFELGLVPSSGRLDPVLIPPETVTGAMTVDAVLDGDWEAFRSALHHLVLPASVLAAFAVGLFTRFTRSSVLEVIEQDYIRAAWAKGLHGRRVVIGHVLRAALVPVITVASLAFGSMLSGTVLIESIFSWPGVGSYAFRSALNLDVPAIMGVSLFVALVYVTINFVVDVLYGVIDPRIRIE</sequence>
<dbReference type="PANTHER" id="PTHR43163:SF6">
    <property type="entry name" value="DIPEPTIDE TRANSPORT SYSTEM PERMEASE PROTEIN DPPB-RELATED"/>
    <property type="match status" value="1"/>
</dbReference>
<dbReference type="Pfam" id="PF19300">
    <property type="entry name" value="BPD_transp_1_N"/>
    <property type="match status" value="1"/>
</dbReference>
<dbReference type="InterPro" id="IPR000515">
    <property type="entry name" value="MetI-like"/>
</dbReference>
<evidence type="ECO:0000256" key="5">
    <source>
        <dbReference type="ARBA" id="ARBA00022989"/>
    </source>
</evidence>
<dbReference type="PROSITE" id="PS50928">
    <property type="entry name" value="ABC_TM1"/>
    <property type="match status" value="1"/>
</dbReference>
<feature type="domain" description="ABC transmembrane type-1" evidence="8">
    <location>
        <begin position="102"/>
        <end position="332"/>
    </location>
</feature>
<keyword evidence="10" id="KW-1185">Reference proteome</keyword>
<dbReference type="InterPro" id="IPR035906">
    <property type="entry name" value="MetI-like_sf"/>
</dbReference>
<name>A0A411YF58_9ACTN</name>
<evidence type="ECO:0000259" key="8">
    <source>
        <dbReference type="PROSITE" id="PS50928"/>
    </source>
</evidence>
<dbReference type="EMBL" id="CP036402">
    <property type="protein sequence ID" value="QBI19858.1"/>
    <property type="molecule type" value="Genomic_DNA"/>
</dbReference>
<evidence type="ECO:0000256" key="7">
    <source>
        <dbReference type="RuleBase" id="RU363032"/>
    </source>
</evidence>